<organism evidence="1">
    <name type="scientific">marine metagenome</name>
    <dbReference type="NCBI Taxonomy" id="408172"/>
    <lineage>
        <taxon>unclassified sequences</taxon>
        <taxon>metagenomes</taxon>
        <taxon>ecological metagenomes</taxon>
    </lineage>
</organism>
<name>A0A381R923_9ZZZZ</name>
<reference evidence="1" key="1">
    <citation type="submission" date="2018-05" db="EMBL/GenBank/DDBJ databases">
        <authorList>
            <person name="Lanie J.A."/>
            <person name="Ng W.-L."/>
            <person name="Kazmierczak K.M."/>
            <person name="Andrzejewski T.M."/>
            <person name="Davidsen T.M."/>
            <person name="Wayne K.J."/>
            <person name="Tettelin H."/>
            <person name="Glass J.I."/>
            <person name="Rusch D."/>
            <person name="Podicherti R."/>
            <person name="Tsui H.-C.T."/>
            <person name="Winkler M.E."/>
        </authorList>
    </citation>
    <scope>NUCLEOTIDE SEQUENCE</scope>
</reference>
<evidence type="ECO:0000313" key="1">
    <source>
        <dbReference type="EMBL" id="SUZ88236.1"/>
    </source>
</evidence>
<gene>
    <name evidence="1" type="ORF">METZ01_LOCUS41090</name>
</gene>
<protein>
    <submittedName>
        <fullName evidence="1">Uncharacterized protein</fullName>
    </submittedName>
</protein>
<proteinExistence type="predicted"/>
<dbReference type="EMBL" id="UINC01001760">
    <property type="protein sequence ID" value="SUZ88236.1"/>
    <property type="molecule type" value="Genomic_DNA"/>
</dbReference>
<dbReference type="AlphaFoldDB" id="A0A381R923"/>
<accession>A0A381R923</accession>
<sequence>MRHCQFYLIISKKSEEVVNGLKKHSLGCENRADVHGFFWIDDRDNIRQIQLIFGEIVLEWLAGKWVKFSMTNRTMAISQEVGLAHGAHILHPLESNTLSDTVLDEARNAEYPPEWADKIMEKF</sequence>